<dbReference type="Proteomes" id="UP001497497">
    <property type="component" value="Unassembled WGS sequence"/>
</dbReference>
<organism evidence="2 3">
    <name type="scientific">Lymnaea stagnalis</name>
    <name type="common">Great pond snail</name>
    <name type="synonym">Helix stagnalis</name>
    <dbReference type="NCBI Taxonomy" id="6523"/>
    <lineage>
        <taxon>Eukaryota</taxon>
        <taxon>Metazoa</taxon>
        <taxon>Spiralia</taxon>
        <taxon>Lophotrochozoa</taxon>
        <taxon>Mollusca</taxon>
        <taxon>Gastropoda</taxon>
        <taxon>Heterobranchia</taxon>
        <taxon>Euthyneura</taxon>
        <taxon>Panpulmonata</taxon>
        <taxon>Hygrophila</taxon>
        <taxon>Lymnaeoidea</taxon>
        <taxon>Lymnaeidae</taxon>
        <taxon>Lymnaea</taxon>
    </lineage>
</organism>
<dbReference type="PANTHER" id="PTHR15131">
    <property type="entry name" value="SMALL NUCLEAR RNA ACTIVATING COMPLEX, POLYPEPTIDE 1"/>
    <property type="match status" value="1"/>
</dbReference>
<feature type="region of interest" description="Disordered" evidence="1">
    <location>
        <begin position="688"/>
        <end position="860"/>
    </location>
</feature>
<evidence type="ECO:0000313" key="2">
    <source>
        <dbReference type="EMBL" id="CAL1536360.1"/>
    </source>
</evidence>
<feature type="region of interest" description="Disordered" evidence="1">
    <location>
        <begin position="279"/>
        <end position="333"/>
    </location>
</feature>
<evidence type="ECO:0008006" key="4">
    <source>
        <dbReference type="Google" id="ProtNLM"/>
    </source>
</evidence>
<reference evidence="2 3" key="1">
    <citation type="submission" date="2024-04" db="EMBL/GenBank/DDBJ databases">
        <authorList>
            <consortium name="Genoscope - CEA"/>
            <person name="William W."/>
        </authorList>
    </citation>
    <scope>NUCLEOTIDE SEQUENCE [LARGE SCALE GENOMIC DNA]</scope>
</reference>
<dbReference type="GO" id="GO:0042795">
    <property type="term" value="P:snRNA transcription by RNA polymerase II"/>
    <property type="evidence" value="ECO:0007669"/>
    <property type="project" value="TreeGrafter"/>
</dbReference>
<dbReference type="AlphaFoldDB" id="A0AAV2HQH2"/>
<proteinExistence type="predicted"/>
<feature type="compositionally biased region" description="Polar residues" evidence="1">
    <location>
        <begin position="694"/>
        <end position="704"/>
    </location>
</feature>
<dbReference type="GO" id="GO:0042796">
    <property type="term" value="P:snRNA transcription by RNA polymerase III"/>
    <property type="evidence" value="ECO:0007669"/>
    <property type="project" value="TreeGrafter"/>
</dbReference>
<protein>
    <recommendedName>
        <fullName evidence="4">snRNA-activating protein complex subunit 1</fullName>
    </recommendedName>
</protein>
<evidence type="ECO:0000256" key="1">
    <source>
        <dbReference type="SAM" id="MobiDB-lite"/>
    </source>
</evidence>
<dbReference type="InterPro" id="IPR019188">
    <property type="entry name" value="SNAPC1"/>
</dbReference>
<keyword evidence="3" id="KW-1185">Reference proteome</keyword>
<dbReference type="GO" id="GO:0019185">
    <property type="term" value="C:snRNA-activating protein complex"/>
    <property type="evidence" value="ECO:0007669"/>
    <property type="project" value="TreeGrafter"/>
</dbReference>
<feature type="compositionally biased region" description="Basic residues" evidence="1">
    <location>
        <begin position="493"/>
        <end position="502"/>
    </location>
</feature>
<comment type="caution">
    <text evidence="2">The sequence shown here is derived from an EMBL/GenBank/DDBJ whole genome shotgun (WGS) entry which is preliminary data.</text>
</comment>
<gene>
    <name evidence="2" type="ORF">GSLYS_00010273001</name>
</gene>
<feature type="compositionally biased region" description="Polar residues" evidence="1">
    <location>
        <begin position="279"/>
        <end position="296"/>
    </location>
</feature>
<feature type="compositionally biased region" description="Polar residues" evidence="1">
    <location>
        <begin position="838"/>
        <end position="852"/>
    </location>
</feature>
<feature type="compositionally biased region" description="Polar residues" evidence="1">
    <location>
        <begin position="749"/>
        <end position="787"/>
    </location>
</feature>
<feature type="region of interest" description="Disordered" evidence="1">
    <location>
        <begin position="246"/>
        <end position="265"/>
    </location>
</feature>
<dbReference type="GO" id="GO:0043565">
    <property type="term" value="F:sequence-specific DNA binding"/>
    <property type="evidence" value="ECO:0007669"/>
    <property type="project" value="TreeGrafter"/>
</dbReference>
<accession>A0AAV2HQH2</accession>
<feature type="compositionally biased region" description="Basic residues" evidence="1">
    <location>
        <begin position="297"/>
        <end position="310"/>
    </location>
</feature>
<dbReference type="PANTHER" id="PTHR15131:SF3">
    <property type="entry name" value="SNRNA-ACTIVATING PROTEIN COMPLEX SUBUNIT 1"/>
    <property type="match status" value="1"/>
</dbReference>
<sequence length="875" mass="99007">MPRQIIYSYLPTSGVRTDFKRLMNAFLKVNTVRYEQFSKVWREKNMSFLCAGRHTEREAREFIEKILLIAREYFLPPFQFQVRVGGLYLLYGIYQIQPLLPKVKIRITPSQWTDIVYFQEQAAQQNHLDVVYIFNRLLQEQAFHFCYTPDEISHFANKQESDDKEVDIADDMKEEKSSIYQLFNYESMEKISYLQNQYQQLKIGLAGPNSSKPEKSLDVMHGELMEDLGVLLQTYNEKIASILKSQKSVEKETGSEEVVPDSSVNRRHKLKLQAYNQMTATSSKSTHNVVIISPTSPKKRVGSTSPKKRTNSTSPDKQANQEATVRTEADFDDDNLVLNMPVLDDSDHNSDQDYEPPTKVIIRSENLPSQSVKIPKSTLKKTIPEEQLLENIMDKSVETNCVPTLRNVTQNLGDDSRVMDVANGRKQHVKFRFPTKNVCYAGPSNEAVHEVSSNAKTSQRLKSQPRKSTVEEIIVFPPTRTQQDTTYEEGKFQKRGRPRKKNLIPPAVKCPSDNKEHRPKTQNIKKKSDSGGLSCNRMHVISPSHRNEQLHLPKKGNAKKTKIDMQQFAGNEIIVFPSKPVILKNIKSNQNNVKSKPKNDSNQMNEREQAIRETVQEEQSGVHPKGNMSQAVSKITSKYQKKPRDKAREVTVTKIVVGKKVGQPPTVQSVIVQDSNQIQRNCIIEIDDEEDSDNGGQSSGNQMINVKVGTKGDCKRKRSLEMGESTVAGKKPHCSAAISNSARGRRKSSPVSSHLQEGNINLTVNQPIKKSTTRKSISQSPRQTRAGRSQKAVLQLDPRTAQGRGGKFVEKGSGYSAAEDRDGQSHRDKDENAPKKCTQFSKGQASTLQSENPDGGMLERKKVEKKVLPFAYRFL</sequence>
<feature type="region of interest" description="Disordered" evidence="1">
    <location>
        <begin position="482"/>
        <end position="534"/>
    </location>
</feature>
<evidence type="ECO:0000313" key="3">
    <source>
        <dbReference type="Proteomes" id="UP001497497"/>
    </source>
</evidence>
<feature type="compositionally biased region" description="Polar residues" evidence="1">
    <location>
        <begin position="311"/>
        <end position="324"/>
    </location>
</feature>
<name>A0AAV2HQH2_LYMST</name>
<dbReference type="EMBL" id="CAXITT010000227">
    <property type="protein sequence ID" value="CAL1536360.1"/>
    <property type="molecule type" value="Genomic_DNA"/>
</dbReference>
<feature type="compositionally biased region" description="Basic and acidic residues" evidence="1">
    <location>
        <begin position="818"/>
        <end position="834"/>
    </location>
</feature>
<dbReference type="Pfam" id="PF09808">
    <property type="entry name" value="SNAPC1"/>
    <property type="match status" value="1"/>
</dbReference>